<evidence type="ECO:0000313" key="6">
    <source>
        <dbReference type="EMBL" id="OGB89596.1"/>
    </source>
</evidence>
<keyword evidence="4" id="KW-0547">Nucleotide-binding</keyword>
<evidence type="ECO:0000256" key="3">
    <source>
        <dbReference type="ARBA" id="ARBA00022722"/>
    </source>
</evidence>
<dbReference type="InterPro" id="IPR051813">
    <property type="entry name" value="HepT_RNase_toxin"/>
</dbReference>
<dbReference type="PANTHER" id="PTHR34139">
    <property type="entry name" value="UPF0331 PROTEIN MJ0127"/>
    <property type="match status" value="1"/>
</dbReference>
<evidence type="ECO:0000256" key="4">
    <source>
        <dbReference type="ARBA" id="ARBA00022741"/>
    </source>
</evidence>
<dbReference type="PANTHER" id="PTHR34139:SF1">
    <property type="entry name" value="RNASE MJ1380-RELATED"/>
    <property type="match status" value="1"/>
</dbReference>
<gene>
    <name evidence="6" type="ORF">A2625_00155</name>
</gene>
<evidence type="ECO:0000313" key="7">
    <source>
        <dbReference type="Proteomes" id="UP000178724"/>
    </source>
</evidence>
<evidence type="ECO:0000256" key="1">
    <source>
        <dbReference type="ARBA" id="ARBA00022553"/>
    </source>
</evidence>
<dbReference type="GO" id="GO:0016787">
    <property type="term" value="F:hydrolase activity"/>
    <property type="evidence" value="ECO:0007669"/>
    <property type="project" value="UniProtKB-KW"/>
</dbReference>
<organism evidence="6 7">
    <name type="scientific">candidate division WOR-1 bacterium RIFCSPHIGHO2_01_FULL_53_15</name>
    <dbReference type="NCBI Taxonomy" id="1802564"/>
    <lineage>
        <taxon>Bacteria</taxon>
        <taxon>Bacillati</taxon>
        <taxon>Saganbacteria</taxon>
    </lineage>
</organism>
<proteinExistence type="predicted"/>
<dbReference type="GO" id="GO:0004540">
    <property type="term" value="F:RNA nuclease activity"/>
    <property type="evidence" value="ECO:0007669"/>
    <property type="project" value="InterPro"/>
</dbReference>
<evidence type="ECO:0000256" key="2">
    <source>
        <dbReference type="ARBA" id="ARBA00022649"/>
    </source>
</evidence>
<sequence length="111" mass="13014">MNRDYSVYLQDILESISAIEEYTNNISEAKFQDDHKVQDAVIRRLEIIGEAVKNLDDEFRSLYPQVPWKQIAGMRDILIHEYFGVNPLRVWEAIIKDIPPLKQNILSIVKK</sequence>
<evidence type="ECO:0000256" key="5">
    <source>
        <dbReference type="ARBA" id="ARBA00022801"/>
    </source>
</evidence>
<keyword evidence="1" id="KW-0597">Phosphoprotein</keyword>
<dbReference type="Pfam" id="PF01934">
    <property type="entry name" value="HepT-like"/>
    <property type="match status" value="1"/>
</dbReference>
<keyword evidence="2" id="KW-1277">Toxin-antitoxin system</keyword>
<dbReference type="Proteomes" id="UP000178724">
    <property type="component" value="Unassembled WGS sequence"/>
</dbReference>
<keyword evidence="5" id="KW-0378">Hydrolase</keyword>
<protein>
    <recommendedName>
        <fullName evidence="8">DUF86 domain-containing protein</fullName>
    </recommendedName>
</protein>
<name>A0A1F4Q177_UNCSA</name>
<keyword evidence="3" id="KW-0540">Nuclease</keyword>
<comment type="caution">
    <text evidence="6">The sequence shown here is derived from an EMBL/GenBank/DDBJ whole genome shotgun (WGS) entry which is preliminary data.</text>
</comment>
<dbReference type="GO" id="GO:0110001">
    <property type="term" value="C:toxin-antitoxin complex"/>
    <property type="evidence" value="ECO:0007669"/>
    <property type="project" value="InterPro"/>
</dbReference>
<dbReference type="AlphaFoldDB" id="A0A1F4Q177"/>
<dbReference type="EMBL" id="METM01000022">
    <property type="protein sequence ID" value="OGB89596.1"/>
    <property type="molecule type" value="Genomic_DNA"/>
</dbReference>
<accession>A0A1F4Q177</accession>
<evidence type="ECO:0008006" key="8">
    <source>
        <dbReference type="Google" id="ProtNLM"/>
    </source>
</evidence>
<dbReference type="InterPro" id="IPR008201">
    <property type="entry name" value="HepT-like"/>
</dbReference>
<reference evidence="6 7" key="1">
    <citation type="journal article" date="2016" name="Nat. Commun.">
        <title>Thousands of microbial genomes shed light on interconnected biogeochemical processes in an aquifer system.</title>
        <authorList>
            <person name="Anantharaman K."/>
            <person name="Brown C.T."/>
            <person name="Hug L.A."/>
            <person name="Sharon I."/>
            <person name="Castelle C.J."/>
            <person name="Probst A.J."/>
            <person name="Thomas B.C."/>
            <person name="Singh A."/>
            <person name="Wilkins M.J."/>
            <person name="Karaoz U."/>
            <person name="Brodie E.L."/>
            <person name="Williams K.H."/>
            <person name="Hubbard S.S."/>
            <person name="Banfield J.F."/>
        </authorList>
    </citation>
    <scope>NUCLEOTIDE SEQUENCE [LARGE SCALE GENOMIC DNA]</scope>
</reference>
<dbReference type="GO" id="GO:0000166">
    <property type="term" value="F:nucleotide binding"/>
    <property type="evidence" value="ECO:0007669"/>
    <property type="project" value="UniProtKB-KW"/>
</dbReference>